<reference evidence="1 2" key="1">
    <citation type="submission" date="2020-08" db="EMBL/GenBank/DDBJ databases">
        <title>Sequencing the genomes of 1000 actinobacteria strains.</title>
        <authorList>
            <person name="Klenk H.-P."/>
        </authorList>
    </citation>
    <scope>NUCLEOTIDE SEQUENCE [LARGE SCALE GENOMIC DNA]</scope>
    <source>
        <strain evidence="1 2">DSM 45582</strain>
    </source>
</reference>
<evidence type="ECO:0000313" key="1">
    <source>
        <dbReference type="EMBL" id="MBB5071878.1"/>
    </source>
</evidence>
<name>A0A840NNF9_9PSEU</name>
<comment type="caution">
    <text evidence="1">The sequence shown here is derived from an EMBL/GenBank/DDBJ whole genome shotgun (WGS) entry which is preliminary data.</text>
</comment>
<protein>
    <submittedName>
        <fullName evidence="1">Uncharacterized protein</fullName>
    </submittedName>
</protein>
<sequence length="77" mass="8505">MLWCPGGGTSAFFSLRDLFPKWLRHEGKSCPREKNAENPRVVGLLWWSLLSGFAADKMKIGPSSGQAADVHVDVEDC</sequence>
<keyword evidence="2" id="KW-1185">Reference proteome</keyword>
<gene>
    <name evidence="1" type="ORF">BJ969_004966</name>
</gene>
<accession>A0A840NNF9</accession>
<evidence type="ECO:0000313" key="2">
    <source>
        <dbReference type="Proteomes" id="UP000580474"/>
    </source>
</evidence>
<organism evidence="1 2">
    <name type="scientific">Saccharopolyspora gloriosae</name>
    <dbReference type="NCBI Taxonomy" id="455344"/>
    <lineage>
        <taxon>Bacteria</taxon>
        <taxon>Bacillati</taxon>
        <taxon>Actinomycetota</taxon>
        <taxon>Actinomycetes</taxon>
        <taxon>Pseudonocardiales</taxon>
        <taxon>Pseudonocardiaceae</taxon>
        <taxon>Saccharopolyspora</taxon>
    </lineage>
</organism>
<dbReference type="EMBL" id="JACHIV010000001">
    <property type="protein sequence ID" value="MBB5071878.1"/>
    <property type="molecule type" value="Genomic_DNA"/>
</dbReference>
<proteinExistence type="predicted"/>
<dbReference type="Proteomes" id="UP000580474">
    <property type="component" value="Unassembled WGS sequence"/>
</dbReference>
<dbReference type="AlphaFoldDB" id="A0A840NNF9"/>